<keyword evidence="4 5" id="KW-0472">Membrane</keyword>
<dbReference type="Pfam" id="PF00939">
    <property type="entry name" value="Na_sulph_symp"/>
    <property type="match status" value="1"/>
</dbReference>
<evidence type="ECO:0000256" key="4">
    <source>
        <dbReference type="ARBA" id="ARBA00023136"/>
    </source>
</evidence>
<keyword evidence="7" id="KW-1185">Reference proteome</keyword>
<feature type="transmembrane region" description="Helical" evidence="5">
    <location>
        <begin position="28"/>
        <end position="50"/>
    </location>
</feature>
<sequence>MLPMATPPNAVVYDTKLITMLEMASTGILLNICCSLITALNINTWTYWLFDLGTFPNLTKHHNGTINC</sequence>
<reference evidence="7" key="1">
    <citation type="journal article" date="2014" name="Nat. Genet.">
        <title>Genome of the human hookworm Necator americanus.</title>
        <authorList>
            <person name="Tang Y.T."/>
            <person name="Gao X."/>
            <person name="Rosa B.A."/>
            <person name="Abubucker S."/>
            <person name="Hallsworth-Pepin K."/>
            <person name="Martin J."/>
            <person name="Tyagi R."/>
            <person name="Heizer E."/>
            <person name="Zhang X."/>
            <person name="Bhonagiri-Palsikar V."/>
            <person name="Minx P."/>
            <person name="Warren W.C."/>
            <person name="Wang Q."/>
            <person name="Zhan B."/>
            <person name="Hotez P.J."/>
            <person name="Sternberg P.W."/>
            <person name="Dougall A."/>
            <person name="Gaze S.T."/>
            <person name="Mulvenna J."/>
            <person name="Sotillo J."/>
            <person name="Ranganathan S."/>
            <person name="Rabelo E.M."/>
            <person name="Wilson R.K."/>
            <person name="Felgner P.L."/>
            <person name="Bethony J."/>
            <person name="Hawdon J.M."/>
            <person name="Gasser R.B."/>
            <person name="Loukas A."/>
            <person name="Mitreva M."/>
        </authorList>
    </citation>
    <scope>NUCLEOTIDE SEQUENCE [LARGE SCALE GENOMIC DNA]</scope>
</reference>
<dbReference type="OrthoDB" id="5833026at2759"/>
<keyword evidence="3 5" id="KW-1133">Transmembrane helix</keyword>
<organism evidence="6 7">
    <name type="scientific">Necator americanus</name>
    <name type="common">Human hookworm</name>
    <dbReference type="NCBI Taxonomy" id="51031"/>
    <lineage>
        <taxon>Eukaryota</taxon>
        <taxon>Metazoa</taxon>
        <taxon>Ecdysozoa</taxon>
        <taxon>Nematoda</taxon>
        <taxon>Chromadorea</taxon>
        <taxon>Rhabditida</taxon>
        <taxon>Rhabditina</taxon>
        <taxon>Rhabditomorpha</taxon>
        <taxon>Strongyloidea</taxon>
        <taxon>Ancylostomatidae</taxon>
        <taxon>Bunostominae</taxon>
        <taxon>Necator</taxon>
    </lineage>
</organism>
<dbReference type="Proteomes" id="UP000053676">
    <property type="component" value="Unassembled WGS sequence"/>
</dbReference>
<evidence type="ECO:0000313" key="6">
    <source>
        <dbReference type="EMBL" id="ETN84115.1"/>
    </source>
</evidence>
<dbReference type="KEGG" id="nai:NECAME_17252"/>
<evidence type="ECO:0000256" key="1">
    <source>
        <dbReference type="ARBA" id="ARBA00004141"/>
    </source>
</evidence>
<dbReference type="EMBL" id="KI658022">
    <property type="protein sequence ID" value="ETN84115.1"/>
    <property type="molecule type" value="Genomic_DNA"/>
</dbReference>
<dbReference type="STRING" id="51031.W2TPV7"/>
<evidence type="ECO:0000256" key="2">
    <source>
        <dbReference type="ARBA" id="ARBA00022692"/>
    </source>
</evidence>
<name>W2TPV7_NECAM</name>
<gene>
    <name evidence="6" type="ORF">NECAME_17252</name>
</gene>
<dbReference type="AlphaFoldDB" id="W2TPV7"/>
<keyword evidence="2 5" id="KW-0812">Transmembrane</keyword>
<evidence type="ECO:0000313" key="7">
    <source>
        <dbReference type="Proteomes" id="UP000053676"/>
    </source>
</evidence>
<protein>
    <submittedName>
        <fullName evidence="6">Uncharacterized protein</fullName>
    </submittedName>
</protein>
<dbReference type="GO" id="GO:0022857">
    <property type="term" value="F:transmembrane transporter activity"/>
    <property type="evidence" value="ECO:0007669"/>
    <property type="project" value="InterPro"/>
</dbReference>
<dbReference type="GO" id="GO:0016020">
    <property type="term" value="C:membrane"/>
    <property type="evidence" value="ECO:0007669"/>
    <property type="project" value="UniProtKB-SubCell"/>
</dbReference>
<accession>W2TPV7</accession>
<dbReference type="InterPro" id="IPR001898">
    <property type="entry name" value="SLC13A/DASS"/>
</dbReference>
<comment type="subcellular location">
    <subcellularLocation>
        <location evidence="1">Membrane</location>
        <topology evidence="1">Multi-pass membrane protein</topology>
    </subcellularLocation>
</comment>
<evidence type="ECO:0000256" key="5">
    <source>
        <dbReference type="SAM" id="Phobius"/>
    </source>
</evidence>
<proteinExistence type="predicted"/>
<evidence type="ECO:0000256" key="3">
    <source>
        <dbReference type="ARBA" id="ARBA00022989"/>
    </source>
</evidence>